<dbReference type="PANTHER" id="PTHR38340:SF1">
    <property type="entry name" value="S-LAYER PROTEIN"/>
    <property type="match status" value="1"/>
</dbReference>
<evidence type="ECO:0000259" key="9">
    <source>
        <dbReference type="Pfam" id="PF13403"/>
    </source>
</evidence>
<feature type="compositionally biased region" description="Low complexity" evidence="8">
    <location>
        <begin position="554"/>
        <end position="566"/>
    </location>
</feature>
<sequence>MATYLVTTGNWNSSTFWSGIDAVNGDTLDMSALGAAFSVDFDAAGVMTISDGVTSFTIGDAGAVGTDSTLSSGSLSDFQTLQLSQGDDTVTADGDANVIMAGDGGDSIDSGDGDDTVDGGAGDDTLSGGSDNDSLTGGDGDDLFFLEDNWHDDTLIGGEAEETSGDQVDFSALTKGVEVSYSADEAARFSDGVDSGTFAEIENVTLTEHADTLDASATAAPINAEGLGGDDSMIGSTGADSLDGGDGNDTLRGAEGNDTITGGTGDDSIYGNGGDDILFGGDGSDSLYGETGNDEVHGGAGDDTVEGNEGDDTLYGGDGNDWMRGSYDNDILHGGAGDDYLWGGWGDDTFVIENGFGNDTVDAEGVAETDGDVLDLSAVTDDLTVDLTHVNPEIGTVTDGQDTLNFNEIETIRLGGGRDTLVLADGSGADRVTGFDLTDSGDGSTNDQLDVTGLTDIDGAQVNTAHVTVTDDGAGNAVLSFPNGESLTLMGVAPSSVASPAVLATMGIPTASDEVVTGTSGADTIDAGYMGDPDGDRVDAGDNAAGNDDDSIEAGAGDDSVVAGAGNDTVQAGDGNDTVEGGAGDDSLDGGAGADTLLGEAGADTLIGGDGDDSLSGGDGRDTLLGGAGDDDLSGGAGGDSLDGGSGADTLQAGSGDTVFGGDGDDTFNTGPALNNGGAFSITGGEGDETLGDTLNITGPATIAMIGPKSGTVKWLDGSKLTFSEIENINYVPCFTPGTRIKTATGEADVADIRVGDRVLTRDNGYQTVRWCGSKSLTGRQLHNDLSLQPIHIRANAFGQGMPERDMLVSPQHRVSLNGALVQLLTGEDEVLAAAGSLTHRDRIKRVSPGKGVTYVHFMFDRHELVNSDGAWTESFQPGDMSLAGLDNPQREELFRLFPDLICARGQNRYAAARPTLKAYQAKLMTETV</sequence>
<feature type="region of interest" description="Disordered" evidence="8">
    <location>
        <begin position="100"/>
        <end position="140"/>
    </location>
</feature>
<dbReference type="PRINTS" id="PR01488">
    <property type="entry name" value="RTXTOXINA"/>
</dbReference>
<dbReference type="PROSITE" id="PS00330">
    <property type="entry name" value="HEMOLYSIN_CALCIUM"/>
    <property type="match status" value="4"/>
</dbReference>
<name>A0A7W6DRU1_9RHOB</name>
<evidence type="ECO:0000313" key="10">
    <source>
        <dbReference type="EMBL" id="MBB3983999.1"/>
    </source>
</evidence>
<feature type="compositionally biased region" description="Low complexity" evidence="8">
    <location>
        <begin position="123"/>
        <end position="136"/>
    </location>
</feature>
<evidence type="ECO:0000256" key="5">
    <source>
        <dbReference type="ARBA" id="ARBA00022737"/>
    </source>
</evidence>
<dbReference type="RefSeq" id="WP_183962628.1">
    <property type="nucleotide sequence ID" value="NZ_BAABBZ010000012.1"/>
</dbReference>
<dbReference type="GO" id="GO:0005509">
    <property type="term" value="F:calcium ion binding"/>
    <property type="evidence" value="ECO:0007669"/>
    <property type="project" value="InterPro"/>
</dbReference>
<keyword evidence="7" id="KW-0472">Membrane</keyword>
<organism evidence="10 11">
    <name type="scientific">Sagittula marina</name>
    <dbReference type="NCBI Taxonomy" id="943940"/>
    <lineage>
        <taxon>Bacteria</taxon>
        <taxon>Pseudomonadati</taxon>
        <taxon>Pseudomonadota</taxon>
        <taxon>Alphaproteobacteria</taxon>
        <taxon>Rhodobacterales</taxon>
        <taxon>Roseobacteraceae</taxon>
        <taxon>Sagittula</taxon>
    </lineage>
</organism>
<comment type="subcellular location">
    <subcellularLocation>
        <location evidence="1">Membrane</location>
    </subcellularLocation>
    <subcellularLocation>
        <location evidence="2">Secreted</location>
    </subcellularLocation>
</comment>
<keyword evidence="6" id="KW-0843">Virulence</keyword>
<dbReference type="InterPro" id="IPR018511">
    <property type="entry name" value="Hemolysin-typ_Ca-bd_CS"/>
</dbReference>
<gene>
    <name evidence="10" type="ORF">GGQ68_000310</name>
</gene>
<dbReference type="Proteomes" id="UP000541426">
    <property type="component" value="Unassembled WGS sequence"/>
</dbReference>
<reference evidence="10 11" key="1">
    <citation type="submission" date="2020-08" db="EMBL/GenBank/DDBJ databases">
        <title>Genomic Encyclopedia of Type Strains, Phase IV (KMG-IV): sequencing the most valuable type-strain genomes for metagenomic binning, comparative biology and taxonomic classification.</title>
        <authorList>
            <person name="Goeker M."/>
        </authorList>
    </citation>
    <scope>NUCLEOTIDE SEQUENCE [LARGE SCALE GENOMIC DNA]</scope>
    <source>
        <strain evidence="10 11">DSM 102235</strain>
    </source>
</reference>
<keyword evidence="3" id="KW-0964">Secreted</keyword>
<dbReference type="InterPro" id="IPR001343">
    <property type="entry name" value="Hemolysn_Ca-bd"/>
</dbReference>
<evidence type="ECO:0000256" key="8">
    <source>
        <dbReference type="SAM" id="MobiDB-lite"/>
    </source>
</evidence>
<keyword evidence="5" id="KW-0677">Repeat</keyword>
<dbReference type="InterPro" id="IPR003995">
    <property type="entry name" value="RTX_toxin_determinant-A"/>
</dbReference>
<dbReference type="GO" id="GO:0005576">
    <property type="term" value="C:extracellular region"/>
    <property type="evidence" value="ECO:0007669"/>
    <property type="project" value="UniProtKB-SubCell"/>
</dbReference>
<dbReference type="InterPro" id="IPR050557">
    <property type="entry name" value="RTX_toxin/Mannuronan_C5-epim"/>
</dbReference>
<dbReference type="InterPro" id="IPR011049">
    <property type="entry name" value="Serralysin-like_metalloprot_C"/>
</dbReference>
<dbReference type="SUPFAM" id="SSF51294">
    <property type="entry name" value="Hedgehog/intein (Hint) domain"/>
    <property type="match status" value="1"/>
</dbReference>
<evidence type="ECO:0000256" key="4">
    <source>
        <dbReference type="ARBA" id="ARBA00022656"/>
    </source>
</evidence>
<evidence type="ECO:0000256" key="3">
    <source>
        <dbReference type="ARBA" id="ARBA00022525"/>
    </source>
</evidence>
<dbReference type="PRINTS" id="PR00313">
    <property type="entry name" value="CABNDNGRPT"/>
</dbReference>
<evidence type="ECO:0000313" key="11">
    <source>
        <dbReference type="Proteomes" id="UP000541426"/>
    </source>
</evidence>
<protein>
    <submittedName>
        <fullName evidence="10">Ca2+-binding RTX toxin-like protein</fullName>
    </submittedName>
</protein>
<dbReference type="InterPro" id="IPR028992">
    <property type="entry name" value="Hedgehog/Intein_dom"/>
</dbReference>
<comment type="caution">
    <text evidence="10">The sequence shown here is derived from an EMBL/GenBank/DDBJ whole genome shotgun (WGS) entry which is preliminary data.</text>
</comment>
<keyword evidence="11" id="KW-1185">Reference proteome</keyword>
<dbReference type="GO" id="GO:0016020">
    <property type="term" value="C:membrane"/>
    <property type="evidence" value="ECO:0007669"/>
    <property type="project" value="UniProtKB-SubCell"/>
</dbReference>
<dbReference type="Pfam" id="PF00353">
    <property type="entry name" value="HemolysinCabind"/>
    <property type="match status" value="10"/>
</dbReference>
<feature type="region of interest" description="Disordered" evidence="8">
    <location>
        <begin position="281"/>
        <end position="314"/>
    </location>
</feature>
<dbReference type="Gene3D" id="2.150.10.10">
    <property type="entry name" value="Serralysin-like metalloprotease, C-terminal"/>
    <property type="match status" value="5"/>
</dbReference>
<evidence type="ECO:0000256" key="6">
    <source>
        <dbReference type="ARBA" id="ARBA00023026"/>
    </source>
</evidence>
<proteinExistence type="predicted"/>
<feature type="region of interest" description="Disordered" evidence="8">
    <location>
        <begin position="514"/>
        <end position="672"/>
    </location>
</feature>
<dbReference type="Pfam" id="PF13403">
    <property type="entry name" value="Hint_2"/>
    <property type="match status" value="1"/>
</dbReference>
<evidence type="ECO:0000256" key="2">
    <source>
        <dbReference type="ARBA" id="ARBA00004613"/>
    </source>
</evidence>
<dbReference type="Gene3D" id="2.170.16.10">
    <property type="entry name" value="Hedgehog/Intein (Hint) domain"/>
    <property type="match status" value="1"/>
</dbReference>
<dbReference type="InterPro" id="IPR036844">
    <property type="entry name" value="Hint_dom_sf"/>
</dbReference>
<evidence type="ECO:0000256" key="7">
    <source>
        <dbReference type="ARBA" id="ARBA00023136"/>
    </source>
</evidence>
<dbReference type="GO" id="GO:0090729">
    <property type="term" value="F:toxin activity"/>
    <property type="evidence" value="ECO:0007669"/>
    <property type="project" value="UniProtKB-KW"/>
</dbReference>
<dbReference type="PANTHER" id="PTHR38340">
    <property type="entry name" value="S-LAYER PROTEIN"/>
    <property type="match status" value="1"/>
</dbReference>
<feature type="compositionally biased region" description="Acidic residues" evidence="8">
    <location>
        <begin position="303"/>
        <end position="312"/>
    </location>
</feature>
<feature type="region of interest" description="Disordered" evidence="8">
    <location>
        <begin position="224"/>
        <end position="267"/>
    </location>
</feature>
<feature type="compositionally biased region" description="Low complexity" evidence="8">
    <location>
        <begin position="594"/>
        <end position="607"/>
    </location>
</feature>
<dbReference type="EMBL" id="JACIEJ010000001">
    <property type="protein sequence ID" value="MBB3983999.1"/>
    <property type="molecule type" value="Genomic_DNA"/>
</dbReference>
<dbReference type="AlphaFoldDB" id="A0A7W6DRU1"/>
<feature type="domain" description="Hedgehog/Intein (Hint)" evidence="9">
    <location>
        <begin position="733"/>
        <end position="880"/>
    </location>
</feature>
<keyword evidence="4" id="KW-0800">Toxin</keyword>
<evidence type="ECO:0000256" key="1">
    <source>
        <dbReference type="ARBA" id="ARBA00004370"/>
    </source>
</evidence>
<dbReference type="SUPFAM" id="SSF51120">
    <property type="entry name" value="beta-Roll"/>
    <property type="match status" value="5"/>
</dbReference>
<feature type="compositionally biased region" description="Low complexity" evidence="8">
    <location>
        <begin position="648"/>
        <end position="660"/>
    </location>
</feature>
<feature type="compositionally biased region" description="Gly residues" evidence="8">
    <location>
        <begin position="635"/>
        <end position="647"/>
    </location>
</feature>
<accession>A0A7W6DRU1</accession>